<feature type="transmembrane region" description="Helical" evidence="2">
    <location>
        <begin position="343"/>
        <end position="363"/>
    </location>
</feature>
<feature type="signal peptide" evidence="3">
    <location>
        <begin position="1"/>
        <end position="22"/>
    </location>
</feature>
<keyword evidence="5" id="KW-1185">Reference proteome</keyword>
<evidence type="ECO:0000313" key="4">
    <source>
        <dbReference type="EMBL" id="CAB9518285.1"/>
    </source>
</evidence>
<dbReference type="Proteomes" id="UP001153069">
    <property type="component" value="Unassembled WGS sequence"/>
</dbReference>
<organism evidence="4 5">
    <name type="scientific">Seminavis robusta</name>
    <dbReference type="NCBI Taxonomy" id="568900"/>
    <lineage>
        <taxon>Eukaryota</taxon>
        <taxon>Sar</taxon>
        <taxon>Stramenopiles</taxon>
        <taxon>Ochrophyta</taxon>
        <taxon>Bacillariophyta</taxon>
        <taxon>Bacillariophyceae</taxon>
        <taxon>Bacillariophycidae</taxon>
        <taxon>Naviculales</taxon>
        <taxon>Naviculaceae</taxon>
        <taxon>Seminavis</taxon>
    </lineage>
</organism>
<dbReference type="OrthoDB" id="197925at2759"/>
<evidence type="ECO:0008006" key="6">
    <source>
        <dbReference type="Google" id="ProtNLM"/>
    </source>
</evidence>
<comment type="caution">
    <text evidence="4">The sequence shown here is derived from an EMBL/GenBank/DDBJ whole genome shotgun (WGS) entry which is preliminary data.</text>
</comment>
<keyword evidence="3" id="KW-0732">Signal</keyword>
<keyword evidence="2" id="KW-1133">Transmembrane helix</keyword>
<feature type="compositionally biased region" description="Gly residues" evidence="1">
    <location>
        <begin position="25"/>
        <end position="34"/>
    </location>
</feature>
<feature type="chain" id="PRO_5040212207" description="YHYH domain-containing protein" evidence="3">
    <location>
        <begin position="23"/>
        <end position="364"/>
    </location>
</feature>
<keyword evidence="2" id="KW-0812">Transmembrane</keyword>
<dbReference type="AlphaFoldDB" id="A0A9N8EGZ0"/>
<evidence type="ECO:0000313" key="5">
    <source>
        <dbReference type="Proteomes" id="UP001153069"/>
    </source>
</evidence>
<accession>A0A9N8EGZ0</accession>
<feature type="compositionally biased region" description="Polar residues" evidence="1">
    <location>
        <begin position="41"/>
        <end position="52"/>
    </location>
</feature>
<evidence type="ECO:0000256" key="3">
    <source>
        <dbReference type="SAM" id="SignalP"/>
    </source>
</evidence>
<name>A0A9N8EGZ0_9STRA</name>
<sequence>MMMVVTLQLLPALLLLLTKVSAQPPGGGGGGRPGGRPRIQCSLTTPFTGNRSDTPRAAPLRGNVGCVDLAAHALRQLPIRGDQEGVNIYGPMEAGFGSGNPRMACLGDVEVPGGIDTNLAEHMVHYICRDSGVEIQVLDACGGHAMPYHYHERMSCLFTADPVTLHSTRIGTAGDGNGIYGKHVDGGVEPDDLDACGGRFGVTPDSNGQVVYYYSITSAAPFSVGCYGPVNSVQECRDMYPETCGGGTIETVTTIYGTGLYTLDCPCFDKNQSNVIGQGRPGYLEPLEDVTTNNSNSSNYNFTTTMDDEENEVAVAKKAQTDTEREQIPSEVMSSAAVGTSFTGIWVTIFFSSGAFMGILILLQ</sequence>
<evidence type="ECO:0000256" key="2">
    <source>
        <dbReference type="SAM" id="Phobius"/>
    </source>
</evidence>
<dbReference type="EMBL" id="CAICTM010000919">
    <property type="protein sequence ID" value="CAB9518285.1"/>
    <property type="molecule type" value="Genomic_DNA"/>
</dbReference>
<evidence type="ECO:0000256" key="1">
    <source>
        <dbReference type="SAM" id="MobiDB-lite"/>
    </source>
</evidence>
<gene>
    <name evidence="4" type="ORF">SEMRO_921_G220390.1</name>
</gene>
<reference evidence="4" key="1">
    <citation type="submission" date="2020-06" db="EMBL/GenBank/DDBJ databases">
        <authorList>
            <consortium name="Plant Systems Biology data submission"/>
        </authorList>
    </citation>
    <scope>NUCLEOTIDE SEQUENCE</scope>
    <source>
        <strain evidence="4">D6</strain>
    </source>
</reference>
<proteinExistence type="predicted"/>
<protein>
    <recommendedName>
        <fullName evidence="6">YHYH domain-containing protein</fullName>
    </recommendedName>
</protein>
<feature type="region of interest" description="Disordered" evidence="1">
    <location>
        <begin position="24"/>
        <end position="55"/>
    </location>
</feature>
<keyword evidence="2" id="KW-0472">Membrane</keyword>